<comment type="function">
    <text evidence="1">Putative transcription activator involved in regulating light control of development.</text>
</comment>
<dbReference type="Pfam" id="PF10551">
    <property type="entry name" value="MULE"/>
    <property type="match status" value="1"/>
</dbReference>
<reference evidence="3 4" key="1">
    <citation type="submission" date="2020-08" db="EMBL/GenBank/DDBJ databases">
        <title>Plant Genome Project.</title>
        <authorList>
            <person name="Zhang R.-G."/>
        </authorList>
    </citation>
    <scope>NUCLEOTIDE SEQUENCE [LARGE SCALE GENOMIC DNA]</scope>
    <source>
        <tissue evidence="3">Rhizome</tissue>
    </source>
</reference>
<name>A0A8J5MAP0_ZINOF</name>
<keyword evidence="4" id="KW-1185">Reference proteome</keyword>
<dbReference type="PANTHER" id="PTHR31669">
    <property type="entry name" value="PROTEIN FAR1-RELATED SEQUENCE 10-RELATED"/>
    <property type="match status" value="1"/>
</dbReference>
<protein>
    <recommendedName>
        <fullName evidence="1">Protein FAR1-RELATED SEQUENCE</fullName>
    </recommendedName>
</protein>
<dbReference type="PANTHER" id="PTHR31669:SF37">
    <property type="entry name" value="PROTEIN FAR1-RELATED SEQUENCE"/>
    <property type="match status" value="1"/>
</dbReference>
<keyword evidence="1" id="KW-0863">Zinc-finger</keyword>
<keyword evidence="1" id="KW-0539">Nucleus</keyword>
<comment type="subcellular location">
    <subcellularLocation>
        <location evidence="1">Nucleus</location>
    </subcellularLocation>
</comment>
<keyword evidence="1" id="KW-0479">Metal-binding</keyword>
<evidence type="ECO:0000259" key="2">
    <source>
        <dbReference type="Pfam" id="PF10551"/>
    </source>
</evidence>
<dbReference type="GO" id="GO:0008270">
    <property type="term" value="F:zinc ion binding"/>
    <property type="evidence" value="ECO:0007669"/>
    <property type="project" value="UniProtKB-UniRule"/>
</dbReference>
<evidence type="ECO:0000256" key="1">
    <source>
        <dbReference type="RuleBase" id="RU367018"/>
    </source>
</evidence>
<evidence type="ECO:0000313" key="4">
    <source>
        <dbReference type="Proteomes" id="UP000734854"/>
    </source>
</evidence>
<dbReference type="InterPro" id="IPR031052">
    <property type="entry name" value="FHY3/FAR1"/>
</dbReference>
<gene>
    <name evidence="3" type="ORF">ZIOFF_004179</name>
</gene>
<proteinExistence type="inferred from homology"/>
<keyword evidence="1" id="KW-0862">Zinc</keyword>
<sequence length="353" mass="40788">MEYSSSEDDEMVEDNMVFDDADPQADEVTASLPIVSHGLNHHVQTIVFACAVVMDETESSFTWMFETWPTAMCGQRPLTITTDRGKAVEAAVAKVYTDLHDELKMFINEAENVETFEVYWRTILDKYNISDNQWLQIPYAIRHRWIPAYLKDSFFVELSTRCVVTACTLQMFIAQQDQEIDSRYAKESQEDHATLNIQQILKTQSAMEKQPANIYTRAVFEKFQEELVEAFSYYPVKIQDGPTNKFTVARDGDAMCGAFRLPEYCILKRWTRKAKNGLMLQESDHECHYLEESPILWYNDLLYDAMKSAERGAVSTEAYRIAKSMLQTVFAEILGFEETERKGMIPHVKKVQT</sequence>
<evidence type="ECO:0000313" key="3">
    <source>
        <dbReference type="EMBL" id="KAG6539027.1"/>
    </source>
</evidence>
<dbReference type="InterPro" id="IPR018289">
    <property type="entry name" value="MULE_transposase_dom"/>
</dbReference>
<comment type="similarity">
    <text evidence="1">Belongs to the FHY3/FAR1 family.</text>
</comment>
<feature type="domain" description="MULE transposase" evidence="2">
    <location>
        <begin position="37"/>
        <end position="102"/>
    </location>
</feature>
<comment type="caution">
    <text evidence="3">The sequence shown here is derived from an EMBL/GenBank/DDBJ whole genome shotgun (WGS) entry which is preliminary data.</text>
</comment>
<dbReference type="Proteomes" id="UP000734854">
    <property type="component" value="Unassembled WGS sequence"/>
</dbReference>
<accession>A0A8J5MAP0</accession>
<dbReference type="GO" id="GO:0005634">
    <property type="term" value="C:nucleus"/>
    <property type="evidence" value="ECO:0007669"/>
    <property type="project" value="UniProtKB-SubCell"/>
</dbReference>
<dbReference type="EMBL" id="JACMSC010000001">
    <property type="protein sequence ID" value="KAG6539027.1"/>
    <property type="molecule type" value="Genomic_DNA"/>
</dbReference>
<dbReference type="GO" id="GO:0006355">
    <property type="term" value="P:regulation of DNA-templated transcription"/>
    <property type="evidence" value="ECO:0007669"/>
    <property type="project" value="UniProtKB-UniRule"/>
</dbReference>
<dbReference type="AlphaFoldDB" id="A0A8J5MAP0"/>
<organism evidence="3 4">
    <name type="scientific">Zingiber officinale</name>
    <name type="common">Ginger</name>
    <name type="synonym">Amomum zingiber</name>
    <dbReference type="NCBI Taxonomy" id="94328"/>
    <lineage>
        <taxon>Eukaryota</taxon>
        <taxon>Viridiplantae</taxon>
        <taxon>Streptophyta</taxon>
        <taxon>Embryophyta</taxon>
        <taxon>Tracheophyta</taxon>
        <taxon>Spermatophyta</taxon>
        <taxon>Magnoliopsida</taxon>
        <taxon>Liliopsida</taxon>
        <taxon>Zingiberales</taxon>
        <taxon>Zingiberaceae</taxon>
        <taxon>Zingiber</taxon>
    </lineage>
</organism>